<gene>
    <name evidence="12" type="ORF">GCM10009547_37330</name>
</gene>
<dbReference type="EMBL" id="BAAAHE010000037">
    <property type="protein sequence ID" value="GAA0630144.1"/>
    <property type="molecule type" value="Genomic_DNA"/>
</dbReference>
<evidence type="ECO:0000256" key="8">
    <source>
        <dbReference type="ARBA" id="ARBA00023136"/>
    </source>
</evidence>
<evidence type="ECO:0000256" key="11">
    <source>
        <dbReference type="SAM" id="Phobius"/>
    </source>
</evidence>
<comment type="similarity">
    <text evidence="3 10">Belongs to the cytochrome c oxidase bacterial subunit CtaF family.</text>
</comment>
<dbReference type="EC" id="7.1.1.9" evidence="10"/>
<comment type="function">
    <text evidence="1 10">Part of cytochrome c oxidase, its function is unknown.</text>
</comment>
<evidence type="ECO:0000256" key="10">
    <source>
        <dbReference type="PIRNR" id="PIRNR017385"/>
    </source>
</evidence>
<dbReference type="Proteomes" id="UP001500957">
    <property type="component" value="Unassembled WGS sequence"/>
</dbReference>
<evidence type="ECO:0000256" key="5">
    <source>
        <dbReference type="ARBA" id="ARBA00022692"/>
    </source>
</evidence>
<reference evidence="13" key="1">
    <citation type="journal article" date="2019" name="Int. J. Syst. Evol. Microbiol.">
        <title>The Global Catalogue of Microorganisms (GCM) 10K type strain sequencing project: providing services to taxonomists for standard genome sequencing and annotation.</title>
        <authorList>
            <consortium name="The Broad Institute Genomics Platform"/>
            <consortium name="The Broad Institute Genome Sequencing Center for Infectious Disease"/>
            <person name="Wu L."/>
            <person name="Ma J."/>
        </authorList>
    </citation>
    <scope>NUCLEOTIDE SEQUENCE [LARGE SCALE GENOMIC DNA]</scope>
    <source>
        <strain evidence="13">JCM 10671</strain>
    </source>
</reference>
<name>A0ABP3SA48_9ACTN</name>
<keyword evidence="13" id="KW-1185">Reference proteome</keyword>
<evidence type="ECO:0000256" key="4">
    <source>
        <dbReference type="ARBA" id="ARBA00022475"/>
    </source>
</evidence>
<organism evidence="12 13">
    <name type="scientific">Sporichthya brevicatena</name>
    <dbReference type="NCBI Taxonomy" id="171442"/>
    <lineage>
        <taxon>Bacteria</taxon>
        <taxon>Bacillati</taxon>
        <taxon>Actinomycetota</taxon>
        <taxon>Actinomycetes</taxon>
        <taxon>Sporichthyales</taxon>
        <taxon>Sporichthyaceae</taxon>
        <taxon>Sporichthya</taxon>
    </lineage>
</organism>
<dbReference type="Pfam" id="PF12270">
    <property type="entry name" value="Cyt_c_ox_IV"/>
    <property type="match status" value="1"/>
</dbReference>
<accession>A0ABP3SA48</accession>
<comment type="caution">
    <text evidence="12">The sequence shown here is derived from an EMBL/GenBank/DDBJ whole genome shotgun (WGS) entry which is preliminary data.</text>
</comment>
<evidence type="ECO:0000256" key="1">
    <source>
        <dbReference type="ARBA" id="ARBA00002536"/>
    </source>
</evidence>
<dbReference type="InterPro" id="IPR021050">
    <property type="entry name" value="Cyt_c_oxidase_su4_actinobac"/>
</dbReference>
<keyword evidence="8 10" id="KW-0472">Membrane</keyword>
<feature type="transmembrane region" description="Helical" evidence="11">
    <location>
        <begin position="86"/>
        <end position="118"/>
    </location>
</feature>
<sequence length="131" mass="14484">MKVEGNLFAGIGIFLIPVTPIYWYYSEDWTGTTALTLTIGLCALIGFYLLFTAKRIDLRPEDDPTALIEDGAGELGFFSPHSWWPLILAGAGGVATLGIVFGMWLFALAVPIFAYAVWGMVFEYYRGEHAH</sequence>
<evidence type="ECO:0000256" key="7">
    <source>
        <dbReference type="ARBA" id="ARBA00022989"/>
    </source>
</evidence>
<evidence type="ECO:0000313" key="13">
    <source>
        <dbReference type="Proteomes" id="UP001500957"/>
    </source>
</evidence>
<evidence type="ECO:0000256" key="3">
    <source>
        <dbReference type="ARBA" id="ARBA00006870"/>
    </source>
</evidence>
<comment type="catalytic activity">
    <reaction evidence="9 10">
        <text>4 Fe(II)-[cytochrome c] + O2 + 8 H(+)(in) = 4 Fe(III)-[cytochrome c] + 2 H2O + 4 H(+)(out)</text>
        <dbReference type="Rhea" id="RHEA:11436"/>
        <dbReference type="Rhea" id="RHEA-COMP:10350"/>
        <dbReference type="Rhea" id="RHEA-COMP:14399"/>
        <dbReference type="ChEBI" id="CHEBI:15377"/>
        <dbReference type="ChEBI" id="CHEBI:15378"/>
        <dbReference type="ChEBI" id="CHEBI:15379"/>
        <dbReference type="ChEBI" id="CHEBI:29033"/>
        <dbReference type="ChEBI" id="CHEBI:29034"/>
        <dbReference type="EC" id="7.1.1.9"/>
    </reaction>
</comment>
<keyword evidence="7 11" id="KW-1133">Transmembrane helix</keyword>
<feature type="transmembrane region" description="Helical" evidence="11">
    <location>
        <begin position="7"/>
        <end position="25"/>
    </location>
</feature>
<proteinExistence type="inferred from homology"/>
<protein>
    <recommendedName>
        <fullName evidence="10">Cytochrome c oxidase polypeptide 4</fullName>
        <ecNumber evidence="10">7.1.1.9</ecNumber>
    </recommendedName>
    <alternativeName>
        <fullName evidence="10">Cytochrome aa3 subunit 4</fullName>
    </alternativeName>
    <alternativeName>
        <fullName evidence="10">Cytochrome c oxidase polypeptide IV</fullName>
    </alternativeName>
</protein>
<feature type="transmembrane region" description="Helical" evidence="11">
    <location>
        <begin position="31"/>
        <end position="51"/>
    </location>
</feature>
<evidence type="ECO:0000256" key="9">
    <source>
        <dbReference type="ARBA" id="ARBA00047816"/>
    </source>
</evidence>
<evidence type="ECO:0000256" key="6">
    <source>
        <dbReference type="ARBA" id="ARBA00022967"/>
    </source>
</evidence>
<dbReference type="RefSeq" id="WP_344607542.1">
    <property type="nucleotide sequence ID" value="NZ_BAAAHE010000037.1"/>
</dbReference>
<dbReference type="PIRSF" id="PIRSF017385">
    <property type="entry name" value="CtaF"/>
    <property type="match status" value="1"/>
</dbReference>
<comment type="subunit">
    <text evidence="10">Associates with subunits I, II and III to form cytochrome c oxidase.</text>
</comment>
<keyword evidence="5 11" id="KW-0812">Transmembrane</keyword>
<evidence type="ECO:0000256" key="2">
    <source>
        <dbReference type="ARBA" id="ARBA00004651"/>
    </source>
</evidence>
<keyword evidence="6 10" id="KW-1278">Translocase</keyword>
<evidence type="ECO:0000313" key="12">
    <source>
        <dbReference type="EMBL" id="GAA0630144.1"/>
    </source>
</evidence>
<comment type="subcellular location">
    <subcellularLocation>
        <location evidence="2">Cell membrane</location>
        <topology evidence="2">Multi-pass membrane protein</topology>
    </subcellularLocation>
</comment>
<keyword evidence="4 10" id="KW-1003">Cell membrane</keyword>